<gene>
    <name evidence="1" type="ORF">UREOM_3240</name>
</gene>
<dbReference type="Proteomes" id="UP001449582">
    <property type="component" value="Unassembled WGS sequence"/>
</dbReference>
<dbReference type="EMBL" id="BAABQM010000002">
    <property type="protein sequence ID" value="GAA5414613.1"/>
    <property type="molecule type" value="Genomic_DNA"/>
</dbReference>
<accession>A0ABP9UBQ0</accession>
<protein>
    <recommendedName>
        <fullName evidence="3">UBC core domain-containing protein</fullName>
    </recommendedName>
</protein>
<sequence length="209" mass="24619">MYKYKNFSDIYFKKRSDYLPVNNELDEISKDWKFIQPFLNKYKEVHVIDINYNVPWNFHSYTNYWVCIGSTQPDAILGIDFIIVLYYVPDSPMLPTLKYCSFYLVVCGPSLKYNPRIGTQWNTSIVMSPASAIFFKRLAISSYATELSDFLIACCMAGQRKTLRLINRYFPNLLKQPSKHKNKAYCKVNNKYIKEMKKLGLFPDKNKEN</sequence>
<evidence type="ECO:0000313" key="2">
    <source>
        <dbReference type="Proteomes" id="UP001449582"/>
    </source>
</evidence>
<comment type="caution">
    <text evidence="1">The sequence shown here is derived from an EMBL/GenBank/DDBJ whole genome shotgun (WGS) entry which is preliminary data.</text>
</comment>
<proteinExistence type="predicted"/>
<keyword evidence="2" id="KW-1185">Reference proteome</keyword>
<evidence type="ECO:0000313" key="1">
    <source>
        <dbReference type="EMBL" id="GAA5414613.1"/>
    </source>
</evidence>
<organism evidence="1 2">
    <name type="scientific">Ureaplasma ceti</name>
    <dbReference type="NCBI Taxonomy" id="3119530"/>
    <lineage>
        <taxon>Bacteria</taxon>
        <taxon>Bacillati</taxon>
        <taxon>Mycoplasmatota</taxon>
        <taxon>Mycoplasmoidales</taxon>
        <taxon>Mycoplasmoidaceae</taxon>
        <taxon>Ureaplasma</taxon>
    </lineage>
</organism>
<reference evidence="1" key="1">
    <citation type="submission" date="2024-02" db="EMBL/GenBank/DDBJ databases">
        <title>Draft genome sequence of new strains in genus Ureaplasma.</title>
        <authorList>
            <person name="Nakajima Y."/>
            <person name="Segawa T."/>
        </authorList>
    </citation>
    <scope>NUCLEOTIDE SEQUENCE [LARGE SCALE GENOMIC DNA]</scope>
    <source>
        <strain evidence="1">OM1</strain>
    </source>
</reference>
<dbReference type="RefSeq" id="WP_353289775.1">
    <property type="nucleotide sequence ID" value="NZ_BAABQM010000002.1"/>
</dbReference>
<name>A0ABP9UBQ0_9BACT</name>
<evidence type="ECO:0008006" key="3">
    <source>
        <dbReference type="Google" id="ProtNLM"/>
    </source>
</evidence>